<reference evidence="2 3" key="1">
    <citation type="submission" date="2010-12" db="EMBL/GenBank/DDBJ databases">
        <authorList>
            <person name="Muzny D."/>
            <person name="Qin X."/>
            <person name="Deng J."/>
            <person name="Jiang H."/>
            <person name="Liu Y."/>
            <person name="Qu J."/>
            <person name="Song X.-Z."/>
            <person name="Zhang L."/>
            <person name="Thornton R."/>
            <person name="Coyle M."/>
            <person name="Francisco L."/>
            <person name="Jackson L."/>
            <person name="Javaid M."/>
            <person name="Korchina V."/>
            <person name="Kovar C."/>
            <person name="Mata R."/>
            <person name="Mathew T."/>
            <person name="Ngo R."/>
            <person name="Nguyen L."/>
            <person name="Nguyen N."/>
            <person name="Okwuonu G."/>
            <person name="Ongeri F."/>
            <person name="Pham C."/>
            <person name="Simmons D."/>
            <person name="Wilczek-Boney K."/>
            <person name="Hale W."/>
            <person name="Jakkamsetti A."/>
            <person name="Pham P."/>
            <person name="Ruth R."/>
            <person name="San Lucas F."/>
            <person name="Warren J."/>
            <person name="Zhang J."/>
            <person name="Zhao Z."/>
            <person name="Zhou C."/>
            <person name="Zhu D."/>
            <person name="Lee S."/>
            <person name="Bess C."/>
            <person name="Blankenburg K."/>
            <person name="Forbes L."/>
            <person name="Fu Q."/>
            <person name="Gubbala S."/>
            <person name="Hirani K."/>
            <person name="Jayaseelan J.C."/>
            <person name="Lara F."/>
            <person name="Munidasa M."/>
            <person name="Palculict T."/>
            <person name="Patil S."/>
            <person name="Pu L.-L."/>
            <person name="Saada N."/>
            <person name="Tang L."/>
            <person name="Weissenberger G."/>
            <person name="Zhu Y."/>
            <person name="Hemphill L."/>
            <person name="Shang Y."/>
            <person name="Youmans B."/>
            <person name="Ayvaz T."/>
            <person name="Ross M."/>
            <person name="Santibanez J."/>
            <person name="Aqrawi P."/>
            <person name="Gross S."/>
            <person name="Joshi V."/>
            <person name="Fowler G."/>
            <person name="Nazareth L."/>
            <person name="Reid J."/>
            <person name="Worley K."/>
            <person name="Petrosino J."/>
            <person name="Highlander S."/>
            <person name="Gibbs R."/>
        </authorList>
    </citation>
    <scope>NUCLEOTIDE SEQUENCE [LARGE SCALE GENOMIC DNA]</scope>
    <source>
        <strain evidence="3">DSM 15952 / CCUG 50447 / LMG 22039 / TP 1.5</strain>
    </source>
</reference>
<dbReference type="EMBL" id="AEPV01000003">
    <property type="protein sequence ID" value="EFU75002.1"/>
    <property type="molecule type" value="Genomic_DNA"/>
</dbReference>
<gene>
    <name evidence="2" type="ORF">HMPREF9088_0050</name>
</gene>
<name>E6LCG0_ENTI1</name>
<evidence type="ECO:0000313" key="3">
    <source>
        <dbReference type="Proteomes" id="UP000010296"/>
    </source>
</evidence>
<dbReference type="HOGENOM" id="CLU_3300998_0_0_9"/>
<feature type="transmembrane region" description="Helical" evidence="1">
    <location>
        <begin position="15"/>
        <end position="35"/>
    </location>
</feature>
<organism evidence="2 3">
    <name type="scientific">Enterococcus italicus (strain DSM 15952 / CCUG 50447 / LMG 22039 / TP 1.5)</name>
    <dbReference type="NCBI Taxonomy" id="888064"/>
    <lineage>
        <taxon>Bacteria</taxon>
        <taxon>Bacillati</taxon>
        <taxon>Bacillota</taxon>
        <taxon>Bacilli</taxon>
        <taxon>Lactobacillales</taxon>
        <taxon>Enterococcaceae</taxon>
        <taxon>Enterococcus</taxon>
    </lineage>
</organism>
<proteinExistence type="predicted"/>
<comment type="caution">
    <text evidence="2">The sequence shown here is derived from an EMBL/GenBank/DDBJ whole genome shotgun (WGS) entry which is preliminary data.</text>
</comment>
<evidence type="ECO:0000256" key="1">
    <source>
        <dbReference type="SAM" id="Phobius"/>
    </source>
</evidence>
<sequence>MPIFFVITKTPPLILYLYVFYYYGKNIAKIIAYFLEVKKVG</sequence>
<accession>E6LCG0</accession>
<keyword evidence="1" id="KW-0812">Transmembrane</keyword>
<keyword evidence="1" id="KW-1133">Transmembrane helix</keyword>
<evidence type="ECO:0000313" key="2">
    <source>
        <dbReference type="EMBL" id="EFU75002.1"/>
    </source>
</evidence>
<feature type="non-terminal residue" evidence="2">
    <location>
        <position position="41"/>
    </location>
</feature>
<keyword evidence="3" id="KW-1185">Reference proteome</keyword>
<keyword evidence="1" id="KW-0472">Membrane</keyword>
<dbReference type="Proteomes" id="UP000010296">
    <property type="component" value="Unassembled WGS sequence"/>
</dbReference>
<dbReference type="AlphaFoldDB" id="E6LCG0"/>
<protein>
    <submittedName>
        <fullName evidence="2">Uncharacterized protein</fullName>
    </submittedName>
</protein>